<dbReference type="Gene3D" id="3.40.630.30">
    <property type="match status" value="1"/>
</dbReference>
<name>A0A1M4E668_9ACTN</name>
<accession>A0A1M4E668</accession>
<dbReference type="RefSeq" id="WP_225273364.1">
    <property type="nucleotide sequence ID" value="NZ_CP084058.1"/>
</dbReference>
<protein>
    <recommendedName>
        <fullName evidence="1">N-acetyltransferase domain-containing protein</fullName>
    </recommendedName>
</protein>
<sequence length="195" mass="21700">MSHEVTIVGSTISTPRLRLRPWHQADAAEALDIYGSAEVSRWLAPAMDRVNDLEQMRAVITRWIAAPLGSEGRPTGRWVIEETESGRVAGSGQILPLPPEGDDLELGYQLARWAWGRGLAAEAGHALAHYAFSNGEEEVFAVIRPKNDRGARAARRIGMEWVGETEKYYELRLQVFRLRKGDLDTSALEPGPVER</sequence>
<feature type="domain" description="N-acetyltransferase" evidence="1">
    <location>
        <begin position="17"/>
        <end position="178"/>
    </location>
</feature>
<dbReference type="EMBL" id="LT559118">
    <property type="protein sequence ID" value="SBO94218.1"/>
    <property type="molecule type" value="Genomic_DNA"/>
</dbReference>
<dbReference type="AlphaFoldDB" id="A0A1M4E668"/>
<proteinExistence type="predicted"/>
<dbReference type="InterPro" id="IPR000182">
    <property type="entry name" value="GNAT_dom"/>
</dbReference>
<dbReference type="Pfam" id="PF13302">
    <property type="entry name" value="Acetyltransf_3"/>
    <property type="match status" value="1"/>
</dbReference>
<dbReference type="PANTHER" id="PTHR43792:SF1">
    <property type="entry name" value="N-ACETYLTRANSFERASE DOMAIN-CONTAINING PROTEIN"/>
    <property type="match status" value="1"/>
</dbReference>
<dbReference type="SUPFAM" id="SSF55729">
    <property type="entry name" value="Acyl-CoA N-acyltransferases (Nat)"/>
    <property type="match status" value="1"/>
</dbReference>
<gene>
    <name evidence="2" type="ORF">BN4615_P3734</name>
</gene>
<dbReference type="PANTHER" id="PTHR43792">
    <property type="entry name" value="GNAT FAMILY, PUTATIVE (AFU_ORTHOLOGUE AFUA_3G00765)-RELATED-RELATED"/>
    <property type="match status" value="1"/>
</dbReference>
<evidence type="ECO:0000259" key="1">
    <source>
        <dbReference type="PROSITE" id="PS51186"/>
    </source>
</evidence>
<dbReference type="InterPro" id="IPR016181">
    <property type="entry name" value="Acyl_CoA_acyltransferase"/>
</dbReference>
<reference evidence="2" key="1">
    <citation type="submission" date="2016-04" db="EMBL/GenBank/DDBJ databases">
        <authorList>
            <person name="Evans L.H."/>
            <person name="Alamgir A."/>
            <person name="Owens N."/>
            <person name="Weber N.D."/>
            <person name="Virtaneva K."/>
            <person name="Barbian K."/>
            <person name="Babar A."/>
            <person name="Rosenke K."/>
        </authorList>
    </citation>
    <scope>NUCLEOTIDE SEQUENCE</scope>
    <source>
        <strain evidence="2">Nono1</strain>
    </source>
</reference>
<organism evidence="2">
    <name type="scientific">Nonomuraea gerenzanensis</name>
    <dbReference type="NCBI Taxonomy" id="93944"/>
    <lineage>
        <taxon>Bacteria</taxon>
        <taxon>Bacillati</taxon>
        <taxon>Actinomycetota</taxon>
        <taxon>Actinomycetes</taxon>
        <taxon>Streptosporangiales</taxon>
        <taxon>Streptosporangiaceae</taxon>
        <taxon>Nonomuraea</taxon>
    </lineage>
</organism>
<dbReference type="InterPro" id="IPR051531">
    <property type="entry name" value="N-acetyltransferase"/>
</dbReference>
<dbReference type="PROSITE" id="PS51186">
    <property type="entry name" value="GNAT"/>
    <property type="match status" value="1"/>
</dbReference>
<evidence type="ECO:0000313" key="2">
    <source>
        <dbReference type="EMBL" id="SBO94218.1"/>
    </source>
</evidence>
<dbReference type="GO" id="GO:0016747">
    <property type="term" value="F:acyltransferase activity, transferring groups other than amino-acyl groups"/>
    <property type="evidence" value="ECO:0007669"/>
    <property type="project" value="InterPro"/>
</dbReference>